<feature type="compositionally biased region" description="Polar residues" evidence="1">
    <location>
        <begin position="63"/>
        <end position="79"/>
    </location>
</feature>
<dbReference type="Proteomes" id="UP000295367">
    <property type="component" value="Unassembled WGS sequence"/>
</dbReference>
<comment type="caution">
    <text evidence="2">The sequence shown here is derived from an EMBL/GenBank/DDBJ whole genome shotgun (WGS) entry which is preliminary data.</text>
</comment>
<protein>
    <submittedName>
        <fullName evidence="2">Uncharacterized protein</fullName>
    </submittedName>
</protein>
<organism evidence="2 3">
    <name type="scientific">Sulfurirhabdus autotrophica</name>
    <dbReference type="NCBI Taxonomy" id="1706046"/>
    <lineage>
        <taxon>Bacteria</taxon>
        <taxon>Pseudomonadati</taxon>
        <taxon>Pseudomonadota</taxon>
        <taxon>Betaproteobacteria</taxon>
        <taxon>Nitrosomonadales</taxon>
        <taxon>Sulfuricellaceae</taxon>
        <taxon>Sulfurirhabdus</taxon>
    </lineage>
</organism>
<feature type="compositionally biased region" description="Basic and acidic residues" evidence="1">
    <location>
        <begin position="268"/>
        <end position="285"/>
    </location>
</feature>
<dbReference type="EMBL" id="SMCO01000006">
    <property type="protein sequence ID" value="TCV86758.1"/>
    <property type="molecule type" value="Genomic_DNA"/>
</dbReference>
<keyword evidence="3" id="KW-1185">Reference proteome</keyword>
<feature type="region of interest" description="Disordered" evidence="1">
    <location>
        <begin position="30"/>
        <end position="130"/>
    </location>
</feature>
<dbReference type="OrthoDB" id="8566667at2"/>
<gene>
    <name evidence="2" type="ORF">EDC63_106119</name>
</gene>
<evidence type="ECO:0000256" key="1">
    <source>
        <dbReference type="SAM" id="MobiDB-lite"/>
    </source>
</evidence>
<evidence type="ECO:0000313" key="2">
    <source>
        <dbReference type="EMBL" id="TCV86758.1"/>
    </source>
</evidence>
<accession>A0A4R3Y784</accession>
<feature type="region of interest" description="Disordered" evidence="1">
    <location>
        <begin position="262"/>
        <end position="291"/>
    </location>
</feature>
<dbReference type="AlphaFoldDB" id="A0A4R3Y784"/>
<sequence length="291" mass="32146">MNSHFLNHIIAKALGTASNIEPRLLSRFESFPDGEAMPGLDTERQTPPLSAGQSYEADHNEVQTRQTSAHTEEVSSNIADDTKSEHHANPQPQSHLVNELPKQSPRSTKIPDGSLALREPENTKGTLQNDPVMLDSVSQTEVKKPDMREVTVAGNKSASPSQPALLPAKTKIIFQINDEAEPVQTMPHDEPDHISNSQHSVFEKGTLVPDQIFSQVRPKAERLGPVISGRMPQEAVRDEVAQSQQVPVINVTIGRVEVRAIQGSPGKPRVEPVKQKPMDLDEYLKQQRGRR</sequence>
<dbReference type="RefSeq" id="WP_124948170.1">
    <property type="nucleotide sequence ID" value="NZ_BHVT01000076.1"/>
</dbReference>
<reference evidence="2 3" key="1">
    <citation type="submission" date="2019-03" db="EMBL/GenBank/DDBJ databases">
        <title>Genomic Encyclopedia of Type Strains, Phase IV (KMG-IV): sequencing the most valuable type-strain genomes for metagenomic binning, comparative biology and taxonomic classification.</title>
        <authorList>
            <person name="Goeker M."/>
        </authorList>
    </citation>
    <scope>NUCLEOTIDE SEQUENCE [LARGE SCALE GENOMIC DNA]</scope>
    <source>
        <strain evidence="2 3">DSM 100309</strain>
    </source>
</reference>
<name>A0A4R3Y784_9PROT</name>
<evidence type="ECO:0000313" key="3">
    <source>
        <dbReference type="Proteomes" id="UP000295367"/>
    </source>
</evidence>
<proteinExistence type="predicted"/>